<dbReference type="Pfam" id="PF00867">
    <property type="entry name" value="XPG_I"/>
    <property type="match status" value="1"/>
</dbReference>
<keyword evidence="5" id="KW-0460">Magnesium</keyword>
<keyword evidence="9" id="KW-1185">Reference proteome</keyword>
<comment type="cofactor">
    <cofactor evidence="1">
        <name>Mg(2+)</name>
        <dbReference type="ChEBI" id="CHEBI:18420"/>
    </cofactor>
</comment>
<dbReference type="WBParaSite" id="MBELARI_LOCUS10125.2">
    <property type="protein sequence ID" value="MBELARI_LOCUS10125.2"/>
    <property type="gene ID" value="MBELARI_LOCUS10125"/>
</dbReference>
<evidence type="ECO:0000256" key="2">
    <source>
        <dbReference type="ARBA" id="ARBA00022722"/>
    </source>
</evidence>
<evidence type="ECO:0000256" key="5">
    <source>
        <dbReference type="ARBA" id="ARBA00022842"/>
    </source>
</evidence>
<dbReference type="SMART" id="SM00484">
    <property type="entry name" value="XPGI"/>
    <property type="match status" value="1"/>
</dbReference>
<sequence>MGIPGFNDFVNQFGVVVDITTLRGKTIAIDGHIWLFETVRGPQSNGKTYTTTFFKRILTLQKLEIEPIVIFDALTAEFPPPAIPNKCIKRTKRAGGKVWNVHTFSNLSAKIGAVTNLLKAMGVRVINAKEDGEAQCAQLEQAGLVQGCVTLDYDYFLYGGENLYKIDFAKALPVVTHFAFSRVCAAGQGANIKILTRNRLIAMAILVGNDYYERGIEKIGFISALEIISEFSMHPDDHPSTILDRFRSYSTREIPERKNDTDVKVKLRTKFFVDAFPDGFPNSDGFLACSNIFLLPDVLLYDGKDFPLPDRPNFDKPRLHELIVQEGGWVASRFEKELSMTIPKQKEGIQSKITRFYPGRRSGSRSANNKAHVNGNGAPVEEDEDEIVACSSKEWSHRQWVAVDRLRKSWLEYSDLSVAQQNDLLKSIESEPSSIRKRAIAPETAGSEVGKKKPNVRVLMPTKNTDDTMNSGVSGDKPILFHETNKRKRGFPRNTISLSNDKNRATAATGSGGATAGTNEVLNKSEFAIDTVNVDSNLLSQ</sequence>
<dbReference type="GO" id="GO:0000724">
    <property type="term" value="P:double-strand break repair via homologous recombination"/>
    <property type="evidence" value="ECO:0007669"/>
    <property type="project" value="TreeGrafter"/>
</dbReference>
<keyword evidence="4" id="KW-0378">Hydrolase</keyword>
<evidence type="ECO:0000313" key="10">
    <source>
        <dbReference type="WBParaSite" id="MBELARI_LOCUS10125.2"/>
    </source>
</evidence>
<proteinExistence type="predicted"/>
<feature type="domain" description="XPG-I" evidence="7">
    <location>
        <begin position="119"/>
        <end position="189"/>
    </location>
</feature>
<dbReference type="SMART" id="SM00485">
    <property type="entry name" value="XPGN"/>
    <property type="match status" value="1"/>
</dbReference>
<dbReference type="InterPro" id="IPR008918">
    <property type="entry name" value="HhH2"/>
</dbReference>
<feature type="region of interest" description="Disordered" evidence="6">
    <location>
        <begin position="360"/>
        <end position="380"/>
    </location>
</feature>
<dbReference type="InterPro" id="IPR006084">
    <property type="entry name" value="XPG/Rad2"/>
</dbReference>
<dbReference type="InterPro" id="IPR036279">
    <property type="entry name" value="5-3_exonuclease_C_sf"/>
</dbReference>
<dbReference type="GO" id="GO:0017108">
    <property type="term" value="F:5'-flap endonuclease activity"/>
    <property type="evidence" value="ECO:0007669"/>
    <property type="project" value="TreeGrafter"/>
</dbReference>
<dbReference type="PANTHER" id="PTHR11081:SF59">
    <property type="entry name" value="FI23547P1"/>
    <property type="match status" value="1"/>
</dbReference>
<dbReference type="Gene3D" id="1.10.150.20">
    <property type="entry name" value="5' to 3' exonuclease, C-terminal subdomain"/>
    <property type="match status" value="1"/>
</dbReference>
<accession>A0AAF3J1D8</accession>
<evidence type="ECO:0000313" key="9">
    <source>
        <dbReference type="Proteomes" id="UP000887575"/>
    </source>
</evidence>
<keyword evidence="2" id="KW-0540">Nuclease</keyword>
<name>A0AAF3J1D8_9BILA</name>
<dbReference type="SUPFAM" id="SSF88723">
    <property type="entry name" value="PIN domain-like"/>
    <property type="match status" value="1"/>
</dbReference>
<dbReference type="Proteomes" id="UP000887575">
    <property type="component" value="Unassembled WGS sequence"/>
</dbReference>
<feature type="region of interest" description="Disordered" evidence="6">
    <location>
        <begin position="490"/>
        <end position="518"/>
    </location>
</feature>
<dbReference type="Pfam" id="PF00752">
    <property type="entry name" value="XPG_N"/>
    <property type="match status" value="1"/>
</dbReference>
<dbReference type="PRINTS" id="PR00853">
    <property type="entry name" value="XPGRADSUPER"/>
</dbReference>
<dbReference type="InterPro" id="IPR029060">
    <property type="entry name" value="PIN-like_dom_sf"/>
</dbReference>
<evidence type="ECO:0000256" key="4">
    <source>
        <dbReference type="ARBA" id="ARBA00022801"/>
    </source>
</evidence>
<keyword evidence="3" id="KW-0479">Metal-binding</keyword>
<dbReference type="InterPro" id="IPR006086">
    <property type="entry name" value="XPG-I_dom"/>
</dbReference>
<dbReference type="Gene3D" id="3.40.50.1010">
    <property type="entry name" value="5'-nuclease"/>
    <property type="match status" value="1"/>
</dbReference>
<evidence type="ECO:0000256" key="1">
    <source>
        <dbReference type="ARBA" id="ARBA00001946"/>
    </source>
</evidence>
<evidence type="ECO:0000256" key="3">
    <source>
        <dbReference type="ARBA" id="ARBA00022723"/>
    </source>
</evidence>
<dbReference type="PANTHER" id="PTHR11081">
    <property type="entry name" value="FLAP ENDONUCLEASE FAMILY MEMBER"/>
    <property type="match status" value="1"/>
</dbReference>
<dbReference type="AlphaFoldDB" id="A0AAF3J1D8"/>
<dbReference type="SMART" id="SM00279">
    <property type="entry name" value="HhH2"/>
    <property type="match status" value="1"/>
</dbReference>
<dbReference type="GO" id="GO:0003677">
    <property type="term" value="F:DNA binding"/>
    <property type="evidence" value="ECO:0007669"/>
    <property type="project" value="InterPro"/>
</dbReference>
<evidence type="ECO:0000259" key="7">
    <source>
        <dbReference type="SMART" id="SM00484"/>
    </source>
</evidence>
<evidence type="ECO:0000256" key="6">
    <source>
        <dbReference type="SAM" id="MobiDB-lite"/>
    </source>
</evidence>
<organism evidence="9 10">
    <name type="scientific">Mesorhabditis belari</name>
    <dbReference type="NCBI Taxonomy" id="2138241"/>
    <lineage>
        <taxon>Eukaryota</taxon>
        <taxon>Metazoa</taxon>
        <taxon>Ecdysozoa</taxon>
        <taxon>Nematoda</taxon>
        <taxon>Chromadorea</taxon>
        <taxon>Rhabditida</taxon>
        <taxon>Rhabditina</taxon>
        <taxon>Rhabditomorpha</taxon>
        <taxon>Rhabditoidea</taxon>
        <taxon>Rhabditidae</taxon>
        <taxon>Mesorhabditinae</taxon>
        <taxon>Mesorhabditis</taxon>
    </lineage>
</organism>
<feature type="domain" description="XPG N-terminal" evidence="8">
    <location>
        <begin position="1"/>
        <end position="93"/>
    </location>
</feature>
<evidence type="ECO:0000259" key="8">
    <source>
        <dbReference type="SMART" id="SM00485"/>
    </source>
</evidence>
<protein>
    <submittedName>
        <fullName evidence="10">XPG-I domain-containing protein</fullName>
    </submittedName>
</protein>
<dbReference type="InterPro" id="IPR006085">
    <property type="entry name" value="XPG_DNA_repair_N"/>
</dbReference>
<reference evidence="10" key="1">
    <citation type="submission" date="2024-02" db="UniProtKB">
        <authorList>
            <consortium name="WormBaseParasite"/>
        </authorList>
    </citation>
    <scope>IDENTIFICATION</scope>
</reference>
<dbReference type="SUPFAM" id="SSF47807">
    <property type="entry name" value="5' to 3' exonuclease, C-terminal subdomain"/>
    <property type="match status" value="1"/>
</dbReference>
<dbReference type="GO" id="GO:0046872">
    <property type="term" value="F:metal ion binding"/>
    <property type="evidence" value="ECO:0007669"/>
    <property type="project" value="UniProtKB-KW"/>
</dbReference>